<name>A0A059PAL3_9CAUD</name>
<reference evidence="2 3" key="1">
    <citation type="journal article" date="2014" name="Int. J. Food Microbiol.">
        <title>Sequence and comparative analysis of Leuconostoc dairy bacteriophages.</title>
        <authorList>
            <person name="Kot W."/>
            <person name="Hansen L.H."/>
            <person name="Neve H."/>
            <person name="Hammer K."/>
            <person name="Jacobsen S."/>
            <person name="Pedersen P.D."/>
            <person name="Sorensen S.J."/>
            <person name="Heller K.J."/>
            <person name="Vogensen F.K."/>
        </authorList>
    </citation>
    <scope>NUCLEOTIDE SEQUENCE [LARGE SCALE GENOMIC DNA]</scope>
</reference>
<protein>
    <submittedName>
        <fullName evidence="2">Putative phage-related hydrogenase</fullName>
    </submittedName>
</protein>
<organism evidence="2 3">
    <name type="scientific">Leuconostoc phage LN34</name>
    <dbReference type="NCBI Taxonomy" id="1262519"/>
    <lineage>
        <taxon>Viruses</taxon>
        <taxon>Duplodnaviria</taxon>
        <taxon>Heunggongvirae</taxon>
        <taxon>Uroviricota</taxon>
        <taxon>Caudoviricetes</taxon>
        <taxon>Mccleskeyvirinae</taxon>
        <taxon>Unaquatrovirus</taxon>
        <taxon>Unaquatrovirus LN34</taxon>
    </lineage>
</organism>
<dbReference type="Proteomes" id="UP000204240">
    <property type="component" value="Segment"/>
</dbReference>
<sequence>MTPDVKYRNLDLEQQLGFDWDEYNKLNVWQFAKWGIKNIDANNYVQEVLKREKLNTPYDSDLKQGVELNKLEKQHQRLIREQNSQQATQDRNQLTCKKCGGHEFQLAGDNSKKYSFGKSVAGSVGLGIVTGGLGFIAGGAVGFAGKKGKKNTFVCMNCGKTREVRK</sequence>
<evidence type="ECO:0000313" key="2">
    <source>
        <dbReference type="EMBL" id="AFY98441.1"/>
    </source>
</evidence>
<dbReference type="EMBL" id="KC013027">
    <property type="protein sequence ID" value="AFY98441.1"/>
    <property type="molecule type" value="Genomic_DNA"/>
</dbReference>
<keyword evidence="3" id="KW-1185">Reference proteome</keyword>
<accession>A0A059PAL3</accession>
<keyword evidence="1" id="KW-0812">Transmembrane</keyword>
<evidence type="ECO:0000256" key="1">
    <source>
        <dbReference type="SAM" id="Phobius"/>
    </source>
</evidence>
<dbReference type="GeneID" id="19736017"/>
<keyword evidence="1" id="KW-1133">Transmembrane helix</keyword>
<evidence type="ECO:0000313" key="3">
    <source>
        <dbReference type="Proteomes" id="UP000204240"/>
    </source>
</evidence>
<keyword evidence="1" id="KW-0472">Membrane</keyword>
<dbReference type="KEGG" id="vg:19736017"/>
<feature type="transmembrane region" description="Helical" evidence="1">
    <location>
        <begin position="120"/>
        <end position="143"/>
    </location>
</feature>
<proteinExistence type="predicted"/>
<dbReference type="RefSeq" id="YP_009044902.1">
    <property type="nucleotide sequence ID" value="NC_024388.1"/>
</dbReference>
<gene>
    <name evidence="2" type="ORF">phiLN34_031</name>
</gene>